<dbReference type="EMBL" id="JAWDJW010010031">
    <property type="protein sequence ID" value="KAK3051699.1"/>
    <property type="molecule type" value="Genomic_DNA"/>
</dbReference>
<evidence type="ECO:0000313" key="2">
    <source>
        <dbReference type="Proteomes" id="UP001186974"/>
    </source>
</evidence>
<sequence>VPAAAPSAPVPGMAPMPATEGQNDPGAPSQILGIFGGAMPILGDVCFGCSKFMDKLTIVDGAHS</sequence>
<feature type="non-terminal residue" evidence="1">
    <location>
        <position position="1"/>
    </location>
</feature>
<keyword evidence="2" id="KW-1185">Reference proteome</keyword>
<organism evidence="1 2">
    <name type="scientific">Coniosporium uncinatum</name>
    <dbReference type="NCBI Taxonomy" id="93489"/>
    <lineage>
        <taxon>Eukaryota</taxon>
        <taxon>Fungi</taxon>
        <taxon>Dikarya</taxon>
        <taxon>Ascomycota</taxon>
        <taxon>Pezizomycotina</taxon>
        <taxon>Dothideomycetes</taxon>
        <taxon>Dothideomycetes incertae sedis</taxon>
        <taxon>Coniosporium</taxon>
    </lineage>
</organism>
<reference evidence="1" key="1">
    <citation type="submission" date="2024-09" db="EMBL/GenBank/DDBJ databases">
        <title>Black Yeasts Isolated from many extreme environments.</title>
        <authorList>
            <person name="Coleine C."/>
            <person name="Stajich J.E."/>
            <person name="Selbmann L."/>
        </authorList>
    </citation>
    <scope>NUCLEOTIDE SEQUENCE</scope>
    <source>
        <strain evidence="1">CCFEE 5737</strain>
    </source>
</reference>
<accession>A0ACC3CXG3</accession>
<proteinExistence type="predicted"/>
<comment type="caution">
    <text evidence="1">The sequence shown here is derived from an EMBL/GenBank/DDBJ whole genome shotgun (WGS) entry which is preliminary data.</text>
</comment>
<dbReference type="Proteomes" id="UP001186974">
    <property type="component" value="Unassembled WGS sequence"/>
</dbReference>
<evidence type="ECO:0000313" key="1">
    <source>
        <dbReference type="EMBL" id="KAK3051699.1"/>
    </source>
</evidence>
<name>A0ACC3CXG3_9PEZI</name>
<protein>
    <submittedName>
        <fullName evidence="1">Uncharacterized protein</fullName>
    </submittedName>
</protein>
<gene>
    <name evidence="1" type="ORF">LTS18_012376</name>
</gene>